<dbReference type="PANTHER" id="PTHR47926:SF436">
    <property type="entry name" value="PENTATRICOPEPTIDE REPEAT-CONTAINING PROTEIN ELI1, CHLOROPLASTIC-LIKE ISOFORM X2"/>
    <property type="match status" value="1"/>
</dbReference>
<dbReference type="Gene3D" id="1.25.40.10">
    <property type="entry name" value="Tetratricopeptide repeat domain"/>
    <property type="match status" value="4"/>
</dbReference>
<dbReference type="InterPro" id="IPR046848">
    <property type="entry name" value="E_motif"/>
</dbReference>
<feature type="repeat" description="PPR" evidence="3">
    <location>
        <begin position="103"/>
        <end position="137"/>
    </location>
</feature>
<dbReference type="Pfam" id="PF13041">
    <property type="entry name" value="PPR_2"/>
    <property type="match status" value="3"/>
</dbReference>
<dbReference type="InterPro" id="IPR046960">
    <property type="entry name" value="PPR_At4g14850-like_plant"/>
</dbReference>
<dbReference type="NCBIfam" id="TIGR00756">
    <property type="entry name" value="PPR"/>
    <property type="match status" value="5"/>
</dbReference>
<protein>
    <submittedName>
        <fullName evidence="4">Uncharacterized protein</fullName>
    </submittedName>
</protein>
<dbReference type="GO" id="GO:0009451">
    <property type="term" value="P:RNA modification"/>
    <property type="evidence" value="ECO:0007669"/>
    <property type="project" value="InterPro"/>
</dbReference>
<comment type="caution">
    <text evidence="4">The sequence shown here is derived from an EMBL/GenBank/DDBJ whole genome shotgun (WGS) entry which is preliminary data.</text>
</comment>
<dbReference type="EMBL" id="JAVYJV010000010">
    <property type="protein sequence ID" value="KAK4360166.1"/>
    <property type="molecule type" value="Genomic_DNA"/>
</dbReference>
<keyword evidence="5" id="KW-1185">Reference proteome</keyword>
<evidence type="ECO:0000256" key="3">
    <source>
        <dbReference type="PROSITE-ProRule" id="PRU00708"/>
    </source>
</evidence>
<dbReference type="FunFam" id="1.25.40.10:FF:000690">
    <property type="entry name" value="Pentatricopeptide repeat-containing protein"/>
    <property type="match status" value="1"/>
</dbReference>
<accession>A0AAE1RYH8</accession>
<gene>
    <name evidence="4" type="ORF">RND71_019118</name>
</gene>
<dbReference type="InterPro" id="IPR011990">
    <property type="entry name" value="TPR-like_helical_dom_sf"/>
</dbReference>
<dbReference type="Pfam" id="PF01535">
    <property type="entry name" value="PPR"/>
    <property type="match status" value="3"/>
</dbReference>
<name>A0AAE1RYH8_9SOLA</name>
<dbReference type="PROSITE" id="PS51375">
    <property type="entry name" value="PPR"/>
    <property type="match status" value="5"/>
</dbReference>
<keyword evidence="2" id="KW-0677">Repeat</keyword>
<dbReference type="Pfam" id="PF20431">
    <property type="entry name" value="E_motif"/>
    <property type="match status" value="1"/>
</dbReference>
<evidence type="ECO:0000313" key="4">
    <source>
        <dbReference type="EMBL" id="KAK4360166.1"/>
    </source>
</evidence>
<evidence type="ECO:0000256" key="1">
    <source>
        <dbReference type="ARBA" id="ARBA00006643"/>
    </source>
</evidence>
<organism evidence="4 5">
    <name type="scientific">Anisodus tanguticus</name>
    <dbReference type="NCBI Taxonomy" id="243964"/>
    <lineage>
        <taxon>Eukaryota</taxon>
        <taxon>Viridiplantae</taxon>
        <taxon>Streptophyta</taxon>
        <taxon>Embryophyta</taxon>
        <taxon>Tracheophyta</taxon>
        <taxon>Spermatophyta</taxon>
        <taxon>Magnoliopsida</taxon>
        <taxon>eudicotyledons</taxon>
        <taxon>Gunneridae</taxon>
        <taxon>Pentapetalae</taxon>
        <taxon>asterids</taxon>
        <taxon>lamiids</taxon>
        <taxon>Solanales</taxon>
        <taxon>Solanaceae</taxon>
        <taxon>Solanoideae</taxon>
        <taxon>Hyoscyameae</taxon>
        <taxon>Anisodus</taxon>
    </lineage>
</organism>
<reference evidence="4" key="1">
    <citation type="submission" date="2023-12" db="EMBL/GenBank/DDBJ databases">
        <title>Genome assembly of Anisodus tanguticus.</title>
        <authorList>
            <person name="Wang Y.-J."/>
        </authorList>
    </citation>
    <scope>NUCLEOTIDE SEQUENCE</scope>
    <source>
        <strain evidence="4">KB-2021</strain>
        <tissue evidence="4">Leaf</tissue>
    </source>
</reference>
<proteinExistence type="inferred from homology"/>
<feature type="repeat" description="PPR" evidence="3">
    <location>
        <begin position="301"/>
        <end position="335"/>
    </location>
</feature>
<dbReference type="AlphaFoldDB" id="A0AAE1RYH8"/>
<feature type="repeat" description="PPR" evidence="3">
    <location>
        <begin position="402"/>
        <end position="436"/>
    </location>
</feature>
<dbReference type="Proteomes" id="UP001291623">
    <property type="component" value="Unassembled WGS sequence"/>
</dbReference>
<evidence type="ECO:0000313" key="5">
    <source>
        <dbReference type="Proteomes" id="UP001291623"/>
    </source>
</evidence>
<sequence length="630" mass="71223">MTHMPLRFQITHFAPLYSSKRPTWQGKMVPFPALNEQLKSLLLLKCYKGWKLKHLKQINCVIITCGFSHHTSFFSRLLCLCLFLPSFPSSYASSLFNHINNPTIHTWNIMFKGFSNTSHPQNSISFYMQMRQHGVFPNKHTFPLLLRAKNENPHLLLPQIVKFGYISDLFVQNSLVSGFASSGYADLAHQVFDEITHKDVLSYTALIDGYSRNALPVKALELFLEMKQAKVKVDEVAVVAALSPAGTLRCVWFGRCLHAFYVEAGRVSRDVYIGSALVDMYAKCGFWDDAMKVFEDMPYKNLVSWSAMIAGCVHCNRFREALCVFEEMLSGKFVPNQVTLTSVLSASTKLGALEQGRWIANYIKEHNIKFNTALGTALIDMYAKCGCIEEALLVFEKLPNKDVYVWTAMINGLATHGDAEKSLAFFLEMLRNGLRPNEVTFIGILSACSHGGLVDEGWRLFSLMDQVYGIKPNLDHYGCMVDLLGRAGYLEEACRLIQDMPMKPTPSIWGALFGSCMIHKAYELGEWIGIHLIDIQPYHSGRYTLMANLYSTYKNWEGVAQVRKMMKEMGVEKTRGCSWIELNGEVHEFIAFDGSHPKSEYVYTILNNLVSQLQHITISPCADSLVLESS</sequence>
<dbReference type="PANTHER" id="PTHR47926">
    <property type="entry name" value="PENTATRICOPEPTIDE REPEAT-CONTAINING PROTEIN"/>
    <property type="match status" value="1"/>
</dbReference>
<dbReference type="GO" id="GO:0003729">
    <property type="term" value="F:mRNA binding"/>
    <property type="evidence" value="ECO:0007669"/>
    <property type="project" value="UniProtKB-ARBA"/>
</dbReference>
<dbReference type="FunFam" id="1.25.40.10:FF:000073">
    <property type="entry name" value="Pentatricopeptide repeat-containing protein chloroplastic"/>
    <property type="match status" value="1"/>
</dbReference>
<comment type="similarity">
    <text evidence="1">Belongs to the PPR family. PCMP-H subfamily.</text>
</comment>
<evidence type="ECO:0000256" key="2">
    <source>
        <dbReference type="ARBA" id="ARBA00022737"/>
    </source>
</evidence>
<feature type="repeat" description="PPR" evidence="3">
    <location>
        <begin position="270"/>
        <end position="300"/>
    </location>
</feature>
<feature type="repeat" description="PPR" evidence="3">
    <location>
        <begin position="199"/>
        <end position="233"/>
    </location>
</feature>
<dbReference type="InterPro" id="IPR002885">
    <property type="entry name" value="PPR_rpt"/>
</dbReference>